<dbReference type="STRING" id="500635.MITSMUL_04074"/>
<name>C9KLJ0_9FIRM</name>
<sequence length="44" mass="4944">MRCCEILQDIRCIPQFSDAIIQSIQIHSLSCSSSYPIGLDFTLP</sequence>
<dbReference type="Proteomes" id="UP000003671">
    <property type="component" value="Unassembled WGS sequence"/>
</dbReference>
<keyword evidence="2" id="KW-1185">Reference proteome</keyword>
<proteinExistence type="predicted"/>
<evidence type="ECO:0000313" key="2">
    <source>
        <dbReference type="Proteomes" id="UP000003671"/>
    </source>
</evidence>
<dbReference type="AlphaFoldDB" id="C9KLJ0"/>
<evidence type="ECO:0000313" key="1">
    <source>
        <dbReference type="EMBL" id="EEX69004.1"/>
    </source>
</evidence>
<comment type="caution">
    <text evidence="1">The sequence shown here is derived from an EMBL/GenBank/DDBJ whole genome shotgun (WGS) entry which is preliminary data.</text>
</comment>
<reference evidence="1" key="1">
    <citation type="submission" date="2009-09" db="EMBL/GenBank/DDBJ databases">
        <authorList>
            <person name="Weinstock G."/>
            <person name="Sodergren E."/>
            <person name="Clifton S."/>
            <person name="Fulton L."/>
            <person name="Fulton B."/>
            <person name="Courtney L."/>
            <person name="Fronick C."/>
            <person name="Harrison M."/>
            <person name="Strong C."/>
            <person name="Farmer C."/>
            <person name="Delahaunty K."/>
            <person name="Markovic C."/>
            <person name="Hall O."/>
            <person name="Minx P."/>
            <person name="Tomlinson C."/>
            <person name="Mitreva M."/>
            <person name="Nelson J."/>
            <person name="Hou S."/>
            <person name="Wollam A."/>
            <person name="Pepin K.H."/>
            <person name="Johnson M."/>
            <person name="Bhonagiri V."/>
            <person name="Nash W.E."/>
            <person name="Warren W."/>
            <person name="Chinwalla A."/>
            <person name="Mardis E.R."/>
            <person name="Wilson R.K."/>
        </authorList>
    </citation>
    <scope>NUCLEOTIDE SEQUENCE [LARGE SCALE GENOMIC DNA]</scope>
    <source>
        <strain evidence="1">DSM 20544</strain>
    </source>
</reference>
<gene>
    <name evidence="1" type="ORF">MITSMUL_04074</name>
</gene>
<organism evidence="1 2">
    <name type="scientific">Mitsuokella multacida DSM 20544</name>
    <dbReference type="NCBI Taxonomy" id="500635"/>
    <lineage>
        <taxon>Bacteria</taxon>
        <taxon>Bacillati</taxon>
        <taxon>Bacillota</taxon>
        <taxon>Negativicutes</taxon>
        <taxon>Selenomonadales</taxon>
        <taxon>Selenomonadaceae</taxon>
        <taxon>Mitsuokella</taxon>
    </lineage>
</organism>
<dbReference type="HOGENOM" id="CLU_3218707_0_0_9"/>
<dbReference type="EMBL" id="ABWK02000012">
    <property type="protein sequence ID" value="EEX69004.1"/>
    <property type="molecule type" value="Genomic_DNA"/>
</dbReference>
<protein>
    <submittedName>
        <fullName evidence="1">Uncharacterized protein</fullName>
    </submittedName>
</protein>
<accession>C9KLJ0</accession>